<evidence type="ECO:0000256" key="1">
    <source>
        <dbReference type="SAM" id="Phobius"/>
    </source>
</evidence>
<reference evidence="3" key="1">
    <citation type="journal article" date="2006" name="PLoS Biol.">
        <title>Macronuclear genome sequence of the ciliate Tetrahymena thermophila, a model eukaryote.</title>
        <authorList>
            <person name="Eisen J.A."/>
            <person name="Coyne R.S."/>
            <person name="Wu M."/>
            <person name="Wu D."/>
            <person name="Thiagarajan M."/>
            <person name="Wortman J.R."/>
            <person name="Badger J.H."/>
            <person name="Ren Q."/>
            <person name="Amedeo P."/>
            <person name="Jones K.M."/>
            <person name="Tallon L.J."/>
            <person name="Delcher A.L."/>
            <person name="Salzberg S.L."/>
            <person name="Silva J.C."/>
            <person name="Haas B.J."/>
            <person name="Majoros W.H."/>
            <person name="Farzad M."/>
            <person name="Carlton J.M."/>
            <person name="Smith R.K. Jr."/>
            <person name="Garg J."/>
            <person name="Pearlman R.E."/>
            <person name="Karrer K.M."/>
            <person name="Sun L."/>
            <person name="Manning G."/>
            <person name="Elde N.C."/>
            <person name="Turkewitz A.P."/>
            <person name="Asai D.J."/>
            <person name="Wilkes D.E."/>
            <person name="Wang Y."/>
            <person name="Cai H."/>
            <person name="Collins K."/>
            <person name="Stewart B.A."/>
            <person name="Lee S.R."/>
            <person name="Wilamowska K."/>
            <person name="Weinberg Z."/>
            <person name="Ruzzo W.L."/>
            <person name="Wloga D."/>
            <person name="Gaertig J."/>
            <person name="Frankel J."/>
            <person name="Tsao C.-C."/>
            <person name="Gorovsky M.A."/>
            <person name="Keeling P.J."/>
            <person name="Waller R.F."/>
            <person name="Patron N.J."/>
            <person name="Cherry J.M."/>
            <person name="Stover N.A."/>
            <person name="Krieger C.J."/>
            <person name="del Toro C."/>
            <person name="Ryder H.F."/>
            <person name="Williamson S.C."/>
            <person name="Barbeau R.A."/>
            <person name="Hamilton E.P."/>
            <person name="Orias E."/>
        </authorList>
    </citation>
    <scope>NUCLEOTIDE SEQUENCE [LARGE SCALE GENOMIC DNA]</scope>
    <source>
        <strain evidence="3">SB210</strain>
    </source>
</reference>
<dbReference type="EMBL" id="GG662239">
    <property type="protein sequence ID" value="EWS71042.1"/>
    <property type="molecule type" value="Genomic_DNA"/>
</dbReference>
<organism evidence="2 3">
    <name type="scientific">Tetrahymena thermophila (strain SB210)</name>
    <dbReference type="NCBI Taxonomy" id="312017"/>
    <lineage>
        <taxon>Eukaryota</taxon>
        <taxon>Sar</taxon>
        <taxon>Alveolata</taxon>
        <taxon>Ciliophora</taxon>
        <taxon>Intramacronucleata</taxon>
        <taxon>Oligohymenophorea</taxon>
        <taxon>Hymenostomatida</taxon>
        <taxon>Tetrahymenina</taxon>
        <taxon>Tetrahymenidae</taxon>
        <taxon>Tetrahymena</taxon>
    </lineage>
</organism>
<accession>W7WZM0</accession>
<sequence length="94" mass="11502">MPNQNKNQVIMRCNMLLCNLKNCSSINWKSFLRDAKIIKKLMISMKEFQILYYKIQFFDSLVCSLFLYCLFGKAKIYFQFYKLFKYLFYPNRTN</sequence>
<dbReference type="AlphaFoldDB" id="W7WZM0"/>
<name>W7WZM0_TETTS</name>
<dbReference type="KEGG" id="tet:TTHERM_001415163"/>
<keyword evidence="3" id="KW-1185">Reference proteome</keyword>
<dbReference type="InParanoid" id="W7WZM0"/>
<feature type="transmembrane region" description="Helical" evidence="1">
    <location>
        <begin position="50"/>
        <end position="71"/>
    </location>
</feature>
<dbReference type="RefSeq" id="XP_012656423.1">
    <property type="nucleotide sequence ID" value="XM_012800969.1"/>
</dbReference>
<evidence type="ECO:0000313" key="3">
    <source>
        <dbReference type="Proteomes" id="UP000009168"/>
    </source>
</evidence>
<proteinExistence type="predicted"/>
<protein>
    <submittedName>
        <fullName evidence="2">Transmembrane protein, putative</fullName>
    </submittedName>
</protein>
<evidence type="ECO:0000313" key="2">
    <source>
        <dbReference type="EMBL" id="EWS71042.1"/>
    </source>
</evidence>
<keyword evidence="1" id="KW-1133">Transmembrane helix</keyword>
<keyword evidence="1" id="KW-0472">Membrane</keyword>
<dbReference type="Proteomes" id="UP000009168">
    <property type="component" value="Unassembled WGS sequence"/>
</dbReference>
<gene>
    <name evidence="2" type="ORF">TTHERM_001415163</name>
</gene>
<dbReference type="GeneID" id="24442321"/>
<keyword evidence="1 2" id="KW-0812">Transmembrane</keyword>